<dbReference type="AlphaFoldDB" id="A0A0P6W0T7"/>
<gene>
    <name evidence="1" type="ORF">ABB55_04270</name>
</gene>
<evidence type="ECO:0000313" key="2">
    <source>
        <dbReference type="Proteomes" id="UP000048984"/>
    </source>
</evidence>
<sequence>MKDEEWAIFSPFLVHAGARTEVLITAAPGTQPSKGETMAEGRIGRLGFSGSVKVSRFVGVGGGRTAGLGR</sequence>
<reference evidence="1 2" key="2">
    <citation type="submission" date="2015-10" db="EMBL/GenBank/DDBJ databases">
        <title>Draft Genome Sequence of Prosthecomicrobium hirschii ATCC 27832.</title>
        <authorList>
            <person name="Daniel J."/>
            <person name="Givan S.A."/>
            <person name="Brun Y.V."/>
            <person name="Brown P.J."/>
        </authorList>
    </citation>
    <scope>NUCLEOTIDE SEQUENCE [LARGE SCALE GENOMIC DNA]</scope>
    <source>
        <strain evidence="1 2">16</strain>
    </source>
</reference>
<dbReference type="EMBL" id="LJYW01000001">
    <property type="protein sequence ID" value="KPL51543.1"/>
    <property type="molecule type" value="Genomic_DNA"/>
</dbReference>
<organism evidence="1 2">
    <name type="scientific">Prosthecodimorpha hirschii</name>
    <dbReference type="NCBI Taxonomy" id="665126"/>
    <lineage>
        <taxon>Bacteria</taxon>
        <taxon>Pseudomonadati</taxon>
        <taxon>Pseudomonadota</taxon>
        <taxon>Alphaproteobacteria</taxon>
        <taxon>Hyphomicrobiales</taxon>
        <taxon>Ancalomicrobiaceae</taxon>
        <taxon>Prosthecodimorpha</taxon>
    </lineage>
</organism>
<dbReference type="Proteomes" id="UP000048984">
    <property type="component" value="Unassembled WGS sequence"/>
</dbReference>
<proteinExistence type="predicted"/>
<protein>
    <submittedName>
        <fullName evidence="1">Uncharacterized protein</fullName>
    </submittedName>
</protein>
<evidence type="ECO:0000313" key="1">
    <source>
        <dbReference type="EMBL" id="KPL51543.1"/>
    </source>
</evidence>
<keyword evidence="2" id="KW-1185">Reference proteome</keyword>
<accession>A0A0P6W0T7</accession>
<reference evidence="1 2" key="1">
    <citation type="submission" date="2015-09" db="EMBL/GenBank/DDBJ databases">
        <authorList>
            <person name="Jackson K.R."/>
            <person name="Lunt B.L."/>
            <person name="Fisher J.N.B."/>
            <person name="Gardner A.V."/>
            <person name="Bailey M.E."/>
            <person name="Deus L.M."/>
            <person name="Earl A.S."/>
            <person name="Gibby P.D."/>
            <person name="Hartmann K.A."/>
            <person name="Liu J.E."/>
            <person name="Manci A.M."/>
            <person name="Nielsen D.A."/>
            <person name="Solomon M.B."/>
            <person name="Breakwell D.P."/>
            <person name="Burnett S.H."/>
            <person name="Grose J.H."/>
        </authorList>
    </citation>
    <scope>NUCLEOTIDE SEQUENCE [LARGE SCALE GENOMIC DNA]</scope>
    <source>
        <strain evidence="1 2">16</strain>
    </source>
</reference>
<comment type="caution">
    <text evidence="1">The sequence shown here is derived from an EMBL/GenBank/DDBJ whole genome shotgun (WGS) entry which is preliminary data.</text>
</comment>
<name>A0A0P6W0T7_9HYPH</name>